<dbReference type="SUPFAM" id="SSF48371">
    <property type="entry name" value="ARM repeat"/>
    <property type="match status" value="1"/>
</dbReference>
<dbReference type="AlphaFoldDB" id="A0A4Z1NH09"/>
<dbReference type="Pfam" id="PF05536">
    <property type="entry name" value="Neurochondrin"/>
    <property type="match status" value="1"/>
</dbReference>
<sequence>MEGRNGSDAVVNANPQAAVDQTLSLLKAKDDTSRFVGLSLLRSLLDSNERLRTNDENILKCWNAISNKFLVRLLKTQETESKSKDEVKDMVGLAVAVIHIFANLLPSQEVAGKKMIELCGPLLETIPRLNPDPQKNAFQALQCIASTSSGAIVVAEFKNWKPIIDTASNDEDVLKDLFRLQRAQEKSSDLSMHRKNTLIGVIDSTMLSIKDRGNLNSVKLLEALGELTSERSYPQPPKWIPYAIDLVHTTIKQQPTSRGRNACIKLVADLIQGLPPTGCFSYELFNESACQNNDSNPFSYIFINLVLIEIRSTIPSLLESLASASYTSTALRLASCYDIMSAFILYLLQYLDQDADATEGPPPSVLSPEQFLRIRKDFAETLSLTLEFFRDRWDATISGAGGLDPTARNDPNTPLALTWDNPSVSPAEDPIILAGLRALSLWLREDENVELAQEATSLMDMYMALYSSSMEENAKVDFRHAILTCLTRLVVESDDAVQQFLDQKGWSLLQEDLAQNIALLDIDATLPLSRHTQDLIRVLISVVESETVPQTRLPWMAIVKQLAETKPPSLRDEEKLETLVGGWQLAVALVVKAPQNIKRANAESIKSIQLKARAISREVKHSFNADLADGLGEVIDALKDIV</sequence>
<dbReference type="InterPro" id="IPR008709">
    <property type="entry name" value="Neurochondrin"/>
</dbReference>
<reference evidence="1 2" key="1">
    <citation type="submission" date="2019-04" db="EMBL/GenBank/DDBJ databases">
        <title>High contiguity whole genome sequence and gene annotation resource for two Venturia nashicola isolates.</title>
        <authorList>
            <person name="Prokchorchik M."/>
            <person name="Won K."/>
            <person name="Lee Y."/>
            <person name="Choi E.D."/>
            <person name="Segonzac C."/>
            <person name="Sohn K.H."/>
        </authorList>
    </citation>
    <scope>NUCLEOTIDE SEQUENCE [LARGE SCALE GENOMIC DNA]</scope>
    <source>
        <strain evidence="1 2">PRI2</strain>
    </source>
</reference>
<organism evidence="1 2">
    <name type="scientific">Venturia nashicola</name>
    <dbReference type="NCBI Taxonomy" id="86259"/>
    <lineage>
        <taxon>Eukaryota</taxon>
        <taxon>Fungi</taxon>
        <taxon>Dikarya</taxon>
        <taxon>Ascomycota</taxon>
        <taxon>Pezizomycotina</taxon>
        <taxon>Dothideomycetes</taxon>
        <taxon>Pleosporomycetidae</taxon>
        <taxon>Venturiales</taxon>
        <taxon>Venturiaceae</taxon>
        <taxon>Venturia</taxon>
    </lineage>
</organism>
<evidence type="ECO:0000313" key="2">
    <source>
        <dbReference type="Proteomes" id="UP000298493"/>
    </source>
</evidence>
<name>A0A4Z1NH09_9PEZI</name>
<proteinExistence type="predicted"/>
<keyword evidence="2" id="KW-1185">Reference proteome</keyword>
<protein>
    <submittedName>
        <fullName evidence="1">DUF1941-domain-containing protein</fullName>
    </submittedName>
</protein>
<evidence type="ECO:0000313" key="1">
    <source>
        <dbReference type="EMBL" id="TID14627.1"/>
    </source>
</evidence>
<dbReference type="InterPro" id="IPR016024">
    <property type="entry name" value="ARM-type_fold"/>
</dbReference>
<dbReference type="Proteomes" id="UP000298493">
    <property type="component" value="Unassembled WGS sequence"/>
</dbReference>
<gene>
    <name evidence="1" type="ORF">E6O75_ATG08773</name>
</gene>
<dbReference type="EMBL" id="SNSC02000022">
    <property type="protein sequence ID" value="TID14627.1"/>
    <property type="molecule type" value="Genomic_DNA"/>
</dbReference>
<accession>A0A4Z1NH09</accession>
<comment type="caution">
    <text evidence="1">The sequence shown here is derived from an EMBL/GenBank/DDBJ whole genome shotgun (WGS) entry which is preliminary data.</text>
</comment>
<dbReference type="PANTHER" id="PTHR13109:SF7">
    <property type="entry name" value="NEUROCHONDRIN"/>
    <property type="match status" value="1"/>
</dbReference>
<dbReference type="PANTHER" id="PTHR13109">
    <property type="entry name" value="NEUROCHONDRIN"/>
    <property type="match status" value="1"/>
</dbReference>